<evidence type="ECO:0000313" key="2">
    <source>
        <dbReference type="Proteomes" id="UP000596427"/>
    </source>
</evidence>
<keyword evidence="1" id="KW-0614">Plasmid</keyword>
<dbReference type="KEGG" id="xdi:EZH22_30725"/>
<protein>
    <submittedName>
        <fullName evidence="1">Uncharacterized protein</fullName>
    </submittedName>
</protein>
<dbReference type="EMBL" id="CP063364">
    <property type="protein sequence ID" value="QRG10103.1"/>
    <property type="molecule type" value="Genomic_DNA"/>
</dbReference>
<gene>
    <name evidence="1" type="ORF">EZH22_30725</name>
</gene>
<dbReference type="RefSeq" id="WP_203196984.1">
    <property type="nucleotide sequence ID" value="NZ_CP063364.1"/>
</dbReference>
<geneLocation type="plasmid" evidence="1 2">
    <name>unnamed2</name>
</geneLocation>
<dbReference type="AlphaFoldDB" id="A0A974SMS2"/>
<keyword evidence="2" id="KW-1185">Reference proteome</keyword>
<organism evidence="1 2">
    <name type="scientific">Xanthobacter dioxanivorans</name>
    <dbReference type="NCBI Taxonomy" id="2528964"/>
    <lineage>
        <taxon>Bacteria</taxon>
        <taxon>Pseudomonadati</taxon>
        <taxon>Pseudomonadota</taxon>
        <taxon>Alphaproteobacteria</taxon>
        <taxon>Hyphomicrobiales</taxon>
        <taxon>Xanthobacteraceae</taxon>
        <taxon>Xanthobacter</taxon>
    </lineage>
</organism>
<name>A0A974SMS2_9HYPH</name>
<sequence length="77" mass="8295">MRSALESVVAYGSVSYGVLPPARLRAVLLGEVPSAAERVQIHQALTETAPYRLATLARELCISIADLEQRAAQLFGQ</sequence>
<reference evidence="1 2" key="1">
    <citation type="submission" date="2020-10" db="EMBL/GenBank/DDBJ databases">
        <title>Degradation of 1,4-Dioxane by Xanthobacter sp. YN2, via a Novel Group-2 Soluble Di-Iron Monooxygenase.</title>
        <authorList>
            <person name="Ma F."/>
            <person name="Wang Y."/>
            <person name="Yang J."/>
            <person name="Guo H."/>
            <person name="Su D."/>
            <person name="Yu L."/>
        </authorList>
    </citation>
    <scope>NUCLEOTIDE SEQUENCE [LARGE SCALE GENOMIC DNA]</scope>
    <source>
        <strain evidence="1 2">YN2</strain>
        <plasmid evidence="1 2">unnamed2</plasmid>
    </source>
</reference>
<dbReference type="Proteomes" id="UP000596427">
    <property type="component" value="Plasmid unnamed2"/>
</dbReference>
<evidence type="ECO:0000313" key="1">
    <source>
        <dbReference type="EMBL" id="QRG10103.1"/>
    </source>
</evidence>
<accession>A0A974SMS2</accession>
<proteinExistence type="predicted"/>